<organism evidence="1 2">
    <name type="scientific">Bacillus paramycoides</name>
    <dbReference type="NCBI Taxonomy" id="2026194"/>
    <lineage>
        <taxon>Bacteria</taxon>
        <taxon>Bacillati</taxon>
        <taxon>Bacillota</taxon>
        <taxon>Bacilli</taxon>
        <taxon>Bacillales</taxon>
        <taxon>Bacillaceae</taxon>
        <taxon>Bacillus</taxon>
        <taxon>Bacillus cereus group</taxon>
    </lineage>
</organism>
<dbReference type="EMBL" id="JARMDB010000011">
    <property type="protein sequence ID" value="MED1567846.1"/>
    <property type="molecule type" value="Genomic_DNA"/>
</dbReference>
<proteinExistence type="predicted"/>
<accession>A0ABU6MYR2</accession>
<reference evidence="1 2" key="1">
    <citation type="submission" date="2023-03" db="EMBL/GenBank/DDBJ databases">
        <title>Bacillus Genome Sequencing.</title>
        <authorList>
            <person name="Dunlap C."/>
        </authorList>
    </citation>
    <scope>NUCLEOTIDE SEQUENCE [LARGE SCALE GENOMIC DNA]</scope>
    <source>
        <strain evidence="1 2">B-615</strain>
    </source>
</reference>
<comment type="caution">
    <text evidence="1">The sequence shown here is derived from an EMBL/GenBank/DDBJ whole genome shotgun (WGS) entry which is preliminary data.</text>
</comment>
<protein>
    <submittedName>
        <fullName evidence="1">Uncharacterized protein</fullName>
    </submittedName>
</protein>
<evidence type="ECO:0000313" key="2">
    <source>
        <dbReference type="Proteomes" id="UP001309448"/>
    </source>
</evidence>
<dbReference type="RefSeq" id="WP_327920727.1">
    <property type="nucleotide sequence ID" value="NZ_JARMDB010000011.1"/>
</dbReference>
<name>A0ABU6MYR2_9BACI</name>
<evidence type="ECO:0000313" key="1">
    <source>
        <dbReference type="EMBL" id="MED1567846.1"/>
    </source>
</evidence>
<keyword evidence="2" id="KW-1185">Reference proteome</keyword>
<sequence>MKKYKAQEFYNQTNFTCHQSPELQRQPVKYFPTDSDFQQHSMKLNNYKIKSLQTAFNTILHTEDVEVLRINKHKIYKNLYLIEEYIQSVCNIEDSLVTFEWSIESDIRTVKTICIKSINNHFNVIADWYSAKECKFVNSPLEFKPLSVAEINHVLFNLSKILKVPFSLKFYNVSPTHDFTKLNETMEQIKQTNKTDYYQLSILQNKMLSFTGLFEKYINEYCKIVDSNLFTWAFLYKPELEEFTLSLESINDYYAMNKEWFSASKQQIESFEVTVLDIIAALHHLSKKIGIPVKLREYDGTKKEFILKKHKRKNRIK</sequence>
<gene>
    <name evidence="1" type="ORF">P4U88_18305</name>
</gene>
<dbReference type="Proteomes" id="UP001309448">
    <property type="component" value="Unassembled WGS sequence"/>
</dbReference>